<reference evidence="4 5" key="1">
    <citation type="submission" date="2023-02" db="EMBL/GenBank/DDBJ databases">
        <title>Gemone sequence of Telluria chitinolytica ACM 3522T.</title>
        <authorList>
            <person name="Frediansyah A."/>
            <person name="Miess H."/>
            <person name="Gross H."/>
        </authorList>
    </citation>
    <scope>NUCLEOTIDE SEQUENCE [LARGE SCALE GENOMIC DNA]</scope>
    <source>
        <strain evidence="4 5">ACM 3522</strain>
    </source>
</reference>
<dbReference type="InterPro" id="IPR008125">
    <property type="entry name" value="Streptothricin_AcTrfase"/>
</dbReference>
<keyword evidence="5" id="KW-1185">Reference proteome</keyword>
<evidence type="ECO:0000259" key="3">
    <source>
        <dbReference type="PROSITE" id="PS51186"/>
    </source>
</evidence>
<feature type="domain" description="N-acetyltransferase" evidence="3">
    <location>
        <begin position="82"/>
        <end position="181"/>
    </location>
</feature>
<dbReference type="Pfam" id="PF00583">
    <property type="entry name" value="Acetyltransf_1"/>
    <property type="match status" value="1"/>
</dbReference>
<protein>
    <submittedName>
        <fullName evidence="4">GNAT family N-acetyltransferase</fullName>
    </submittedName>
</protein>
<dbReference type="InterPro" id="IPR000182">
    <property type="entry name" value="GNAT_dom"/>
</dbReference>
<keyword evidence="2" id="KW-0012">Acyltransferase</keyword>
<gene>
    <name evidence="4" type="ORF">PX653_07270</name>
</gene>
<dbReference type="RefSeq" id="WP_277417233.1">
    <property type="nucleotide sequence ID" value="NZ_CP119083.1"/>
</dbReference>
<dbReference type="PROSITE" id="PS51186">
    <property type="entry name" value="GNAT"/>
    <property type="match status" value="1"/>
</dbReference>
<evidence type="ECO:0000256" key="2">
    <source>
        <dbReference type="ARBA" id="ARBA00023315"/>
    </source>
</evidence>
<dbReference type="SUPFAM" id="SSF55729">
    <property type="entry name" value="Acyl-CoA N-acyltransferases (Nat)"/>
    <property type="match status" value="1"/>
</dbReference>
<dbReference type="InterPro" id="IPR050832">
    <property type="entry name" value="Bact_Acetyltransf"/>
</dbReference>
<dbReference type="Gene3D" id="3.40.630.30">
    <property type="match status" value="1"/>
</dbReference>
<dbReference type="PRINTS" id="PR01754">
    <property type="entry name" value="SACTRNSFRASE"/>
</dbReference>
<dbReference type="PANTHER" id="PTHR43877">
    <property type="entry name" value="AMINOALKYLPHOSPHONATE N-ACETYLTRANSFERASE-RELATED-RELATED"/>
    <property type="match status" value="1"/>
</dbReference>
<evidence type="ECO:0000313" key="4">
    <source>
        <dbReference type="EMBL" id="WEF34557.1"/>
    </source>
</evidence>
<dbReference type="CDD" id="cd04301">
    <property type="entry name" value="NAT_SF"/>
    <property type="match status" value="1"/>
</dbReference>
<sequence>MPPYTINAQPHLAASQLSHCDFSFDVTAVALPPFDGDDIGTVGAVTPYRKDYGGGEDLQPEADGVLLVARAKDRAPDGPAVVLGYLLASRDWTGLALVDDVAVDRASRGLGVGRALMDAARSWARAAGLAGIRLETQSTNLPACRFYARYGFRLGGADRLLYAGFPALAHETALFWYLLFDAMDVD</sequence>
<dbReference type="EMBL" id="CP119083">
    <property type="protein sequence ID" value="WEF34557.1"/>
    <property type="molecule type" value="Genomic_DNA"/>
</dbReference>
<name>A0ABY8BF75_9BURK</name>
<dbReference type="Proteomes" id="UP001216510">
    <property type="component" value="Chromosome"/>
</dbReference>
<proteinExistence type="predicted"/>
<dbReference type="InterPro" id="IPR016181">
    <property type="entry name" value="Acyl_CoA_acyltransferase"/>
</dbReference>
<accession>A0ABY8BF75</accession>
<keyword evidence="1" id="KW-0808">Transferase</keyword>
<evidence type="ECO:0000313" key="5">
    <source>
        <dbReference type="Proteomes" id="UP001216510"/>
    </source>
</evidence>
<organism evidence="4 5">
    <name type="scientific">Pseudoduganella chitinolytica</name>
    <dbReference type="NCBI Taxonomy" id="34070"/>
    <lineage>
        <taxon>Bacteria</taxon>
        <taxon>Pseudomonadati</taxon>
        <taxon>Pseudomonadota</taxon>
        <taxon>Betaproteobacteria</taxon>
        <taxon>Burkholderiales</taxon>
        <taxon>Oxalobacteraceae</taxon>
        <taxon>Telluria group</taxon>
        <taxon>Pseudoduganella</taxon>
    </lineage>
</organism>
<evidence type="ECO:0000256" key="1">
    <source>
        <dbReference type="ARBA" id="ARBA00022679"/>
    </source>
</evidence>